<organism evidence="3 4">
    <name type="scientific">Elsinoe batatas</name>
    <dbReference type="NCBI Taxonomy" id="2601811"/>
    <lineage>
        <taxon>Eukaryota</taxon>
        <taxon>Fungi</taxon>
        <taxon>Dikarya</taxon>
        <taxon>Ascomycota</taxon>
        <taxon>Pezizomycotina</taxon>
        <taxon>Dothideomycetes</taxon>
        <taxon>Dothideomycetidae</taxon>
        <taxon>Myriangiales</taxon>
        <taxon>Elsinoaceae</taxon>
        <taxon>Elsinoe</taxon>
    </lineage>
</organism>
<evidence type="ECO:0000313" key="4">
    <source>
        <dbReference type="Proteomes" id="UP000809789"/>
    </source>
</evidence>
<dbReference type="Gene3D" id="3.10.110.10">
    <property type="entry name" value="Ubiquitin Conjugating Enzyme"/>
    <property type="match status" value="1"/>
</dbReference>
<dbReference type="InterPro" id="IPR017359">
    <property type="entry name" value="Phi-like"/>
</dbReference>
<dbReference type="Pfam" id="PF06544">
    <property type="entry name" value="Prp3_C"/>
    <property type="match status" value="1"/>
</dbReference>
<dbReference type="EMBL" id="JAESVG020000003">
    <property type="protein sequence ID" value="KAG8628766.1"/>
    <property type="molecule type" value="Genomic_DNA"/>
</dbReference>
<accession>A0A8K0L2L6</accession>
<dbReference type="SUPFAM" id="SSF54495">
    <property type="entry name" value="UBC-like"/>
    <property type="match status" value="1"/>
</dbReference>
<dbReference type="PANTHER" id="PTHR15955">
    <property type="entry name" value="RWD DOMAIN CONTAINING PROTEIN 2"/>
    <property type="match status" value="1"/>
</dbReference>
<dbReference type="AlphaFoldDB" id="A0A8K0L2L6"/>
<proteinExistence type="predicted"/>
<gene>
    <name evidence="3" type="ORF">KVT40_002631</name>
</gene>
<sequence length="263" mass="29392">MSDHERQLDELLLLQSMYPDEFEWRTPAGPDIDPATLEGQQFCCSAKIKSCTLEITLPISYPSEAKPQAYLHCHETTPTATRKEARAALDQILNDLDTGSECLDILIQDLTSKLDSLQPHAPITPPPPPDHTSTNPTQPSQSIKLLLLWSHHLLATSKRKDILSWARELHLSGFSRPGYPGAIVIEGEDDNVDEFERRIKALRWQALQVRGEETSSRRILVKPGGEALGMAEVEDLSEVVKALRGCQERLGEWFLEGMKIGHG</sequence>
<feature type="domain" description="RWD" evidence="2">
    <location>
        <begin position="9"/>
        <end position="117"/>
    </location>
</feature>
<reference evidence="3" key="1">
    <citation type="submission" date="2021-07" db="EMBL/GenBank/DDBJ databases">
        <title>Elsinoe batatas strain:CRI-CJ2 Genome sequencing and assembly.</title>
        <authorList>
            <person name="Huang L."/>
        </authorList>
    </citation>
    <scope>NUCLEOTIDE SEQUENCE</scope>
    <source>
        <strain evidence="3">CRI-CJ2</strain>
    </source>
</reference>
<name>A0A8K0L2L6_9PEZI</name>
<dbReference type="CDD" id="cd24163">
    <property type="entry name" value="RWDD2_C"/>
    <property type="match status" value="1"/>
</dbReference>
<protein>
    <recommendedName>
        <fullName evidence="2">RWD domain-containing protein</fullName>
    </recommendedName>
</protein>
<feature type="region of interest" description="Disordered" evidence="1">
    <location>
        <begin position="116"/>
        <end position="139"/>
    </location>
</feature>
<dbReference type="InterPro" id="IPR016135">
    <property type="entry name" value="UBQ-conjugating_enzyme/RWD"/>
</dbReference>
<dbReference type="Pfam" id="PF05773">
    <property type="entry name" value="RWD"/>
    <property type="match status" value="1"/>
</dbReference>
<comment type="caution">
    <text evidence="3">The sequence shown here is derived from an EMBL/GenBank/DDBJ whole genome shotgun (WGS) entry which is preliminary data.</text>
</comment>
<evidence type="ECO:0000256" key="1">
    <source>
        <dbReference type="SAM" id="MobiDB-lite"/>
    </source>
</evidence>
<dbReference type="PROSITE" id="PS50908">
    <property type="entry name" value="RWD"/>
    <property type="match status" value="1"/>
</dbReference>
<evidence type="ECO:0000259" key="2">
    <source>
        <dbReference type="PROSITE" id="PS50908"/>
    </source>
</evidence>
<evidence type="ECO:0000313" key="3">
    <source>
        <dbReference type="EMBL" id="KAG8628766.1"/>
    </source>
</evidence>
<keyword evidence="4" id="KW-1185">Reference proteome</keyword>
<dbReference type="PANTHER" id="PTHR15955:SF8">
    <property type="entry name" value="RWD DOMAIN-CONTAINING PROTEIN 2B-RELATED"/>
    <property type="match status" value="1"/>
</dbReference>
<dbReference type="InterPro" id="IPR010541">
    <property type="entry name" value="Prp3_C"/>
</dbReference>
<dbReference type="InterPro" id="IPR006575">
    <property type="entry name" value="RWD_dom"/>
</dbReference>
<dbReference type="InterPro" id="IPR059181">
    <property type="entry name" value="RWDD2A-B_C"/>
</dbReference>
<dbReference type="OrthoDB" id="432412at2759"/>
<dbReference type="Proteomes" id="UP000809789">
    <property type="component" value="Unassembled WGS sequence"/>
</dbReference>